<dbReference type="AlphaFoldDB" id="A0A0J8GYY6"/>
<comment type="caution">
    <text evidence="2">The sequence shown here is derived from an EMBL/GenBank/DDBJ whole genome shotgun (WGS) entry which is preliminary data.</text>
</comment>
<keyword evidence="3" id="KW-1185">Reference proteome</keyword>
<dbReference type="PANTHER" id="PTHR33525:SF3">
    <property type="entry name" value="RIBONUCLEASE Y"/>
    <property type="match status" value="1"/>
</dbReference>
<dbReference type="STRING" id="1513271.XM47_02670"/>
<dbReference type="PROSITE" id="PS51833">
    <property type="entry name" value="HDOD"/>
    <property type="match status" value="1"/>
</dbReference>
<dbReference type="OrthoDB" id="9770715at2"/>
<protein>
    <recommendedName>
        <fullName evidence="1">HDOD domain-containing protein</fullName>
    </recommendedName>
</protein>
<name>A0A0J8GYY6_9ALTE</name>
<dbReference type="SUPFAM" id="SSF109604">
    <property type="entry name" value="HD-domain/PDEase-like"/>
    <property type="match status" value="1"/>
</dbReference>
<dbReference type="RefSeq" id="WP_048689298.1">
    <property type="nucleotide sequence ID" value="NZ_KQ130483.1"/>
</dbReference>
<accession>A0A0J8GYY6</accession>
<evidence type="ECO:0000259" key="1">
    <source>
        <dbReference type="PROSITE" id="PS51833"/>
    </source>
</evidence>
<gene>
    <name evidence="2" type="ORF">XM47_02670</name>
</gene>
<dbReference type="InterPro" id="IPR013976">
    <property type="entry name" value="HDOD"/>
</dbReference>
<dbReference type="PANTHER" id="PTHR33525">
    <property type="match status" value="1"/>
</dbReference>
<organism evidence="2 3">
    <name type="scientific">Catenovulum maritimum</name>
    <dbReference type="NCBI Taxonomy" id="1513271"/>
    <lineage>
        <taxon>Bacteria</taxon>
        <taxon>Pseudomonadati</taxon>
        <taxon>Pseudomonadota</taxon>
        <taxon>Gammaproteobacteria</taxon>
        <taxon>Alteromonadales</taxon>
        <taxon>Alteromonadaceae</taxon>
        <taxon>Catenovulum</taxon>
    </lineage>
</organism>
<reference evidence="2 3" key="1">
    <citation type="submission" date="2015-04" db="EMBL/GenBank/DDBJ databases">
        <title>Draft Genome Sequence of the Novel Agar-Digesting Marine Bacterium Q1.</title>
        <authorList>
            <person name="Li Y."/>
            <person name="Li D."/>
            <person name="Chen G."/>
            <person name="Du Z."/>
        </authorList>
    </citation>
    <scope>NUCLEOTIDE SEQUENCE [LARGE SCALE GENOMIC DNA]</scope>
    <source>
        <strain evidence="2 3">Q1</strain>
    </source>
</reference>
<dbReference type="InterPro" id="IPR052340">
    <property type="entry name" value="RNase_Y/CdgJ"/>
</dbReference>
<evidence type="ECO:0000313" key="2">
    <source>
        <dbReference type="EMBL" id="KMT66464.1"/>
    </source>
</evidence>
<dbReference type="PATRIC" id="fig|1513271.3.peg.561"/>
<dbReference type="Pfam" id="PF08668">
    <property type="entry name" value="HDOD"/>
    <property type="match status" value="1"/>
</dbReference>
<evidence type="ECO:0000313" key="3">
    <source>
        <dbReference type="Proteomes" id="UP000037600"/>
    </source>
</evidence>
<dbReference type="Gene3D" id="1.10.3210.10">
    <property type="entry name" value="Hypothetical protein af1432"/>
    <property type="match status" value="1"/>
</dbReference>
<feature type="domain" description="HDOD" evidence="1">
    <location>
        <begin position="13"/>
        <end position="206"/>
    </location>
</feature>
<sequence length="278" mass="31154">MKLKEYINKMGNAYALPDTCVKLQQMLNDDSTNIDDIAQLVSYDPIISGLILKLANSALYNFPSQIDTVSKAIKVLGSDAVYNLVMACGTSGSLSNISTKAIDLDLFWQHSINTGLILKKLAHHYDKKQAEFLFLLGLMHNLGELVVANYTPELAKQCNQFDKKTQPFQVQQSVLSFSYTNLSAELLRHWNFPEKMIDALNNANTPIKAEPELLLYFASRLALTNTYPELYSVESIIPQAVLKHYGLSEKDIEELLEIVNLETFSVFSYINPGASAIY</sequence>
<dbReference type="EMBL" id="LAZL01000003">
    <property type="protein sequence ID" value="KMT66464.1"/>
    <property type="molecule type" value="Genomic_DNA"/>
</dbReference>
<dbReference type="Proteomes" id="UP000037600">
    <property type="component" value="Unassembled WGS sequence"/>
</dbReference>
<proteinExistence type="predicted"/>